<dbReference type="EMBL" id="JAFJMO010000016">
    <property type="protein sequence ID" value="KAJ8254353.1"/>
    <property type="molecule type" value="Genomic_DNA"/>
</dbReference>
<dbReference type="OrthoDB" id="9392810at2759"/>
<evidence type="ECO:0000313" key="4">
    <source>
        <dbReference type="Proteomes" id="UP001152803"/>
    </source>
</evidence>
<reference evidence="3" key="1">
    <citation type="journal article" date="2023" name="Science">
        <title>Genome structures resolve the early diversification of teleost fishes.</title>
        <authorList>
            <person name="Parey E."/>
            <person name="Louis A."/>
            <person name="Montfort J."/>
            <person name="Bouchez O."/>
            <person name="Roques C."/>
            <person name="Iampietro C."/>
            <person name="Lluch J."/>
            <person name="Castinel A."/>
            <person name="Donnadieu C."/>
            <person name="Desvignes T."/>
            <person name="Floi Bucao C."/>
            <person name="Jouanno E."/>
            <person name="Wen M."/>
            <person name="Mejri S."/>
            <person name="Dirks R."/>
            <person name="Jansen H."/>
            <person name="Henkel C."/>
            <person name="Chen W.J."/>
            <person name="Zahm M."/>
            <person name="Cabau C."/>
            <person name="Klopp C."/>
            <person name="Thompson A.W."/>
            <person name="Robinson-Rechavi M."/>
            <person name="Braasch I."/>
            <person name="Lecointre G."/>
            <person name="Bobe J."/>
            <person name="Postlethwait J.H."/>
            <person name="Berthelot C."/>
            <person name="Roest Crollius H."/>
            <person name="Guiguen Y."/>
        </authorList>
    </citation>
    <scope>NUCLEOTIDE SEQUENCE</scope>
    <source>
        <strain evidence="3">Concon-B</strain>
    </source>
</reference>
<dbReference type="Proteomes" id="UP001152803">
    <property type="component" value="Unassembled WGS sequence"/>
</dbReference>
<name>A0A9Q1D0G7_CONCO</name>
<dbReference type="AlphaFoldDB" id="A0A9Q1D0G7"/>
<keyword evidence="2" id="KW-0472">Membrane</keyword>
<comment type="caution">
    <text evidence="3">The sequence shown here is derived from an EMBL/GenBank/DDBJ whole genome shotgun (WGS) entry which is preliminary data.</text>
</comment>
<gene>
    <name evidence="3" type="ORF">COCON_G00209650</name>
</gene>
<evidence type="ECO:0000256" key="1">
    <source>
        <dbReference type="SAM" id="MobiDB-lite"/>
    </source>
</evidence>
<proteinExistence type="predicted"/>
<feature type="region of interest" description="Disordered" evidence="1">
    <location>
        <begin position="88"/>
        <end position="113"/>
    </location>
</feature>
<feature type="transmembrane region" description="Helical" evidence="2">
    <location>
        <begin position="45"/>
        <end position="66"/>
    </location>
</feature>
<protein>
    <submittedName>
        <fullName evidence="3">Uncharacterized protein</fullName>
    </submittedName>
</protein>
<sequence length="171" mass="18266">MTCPPGSKYDELVKHCIDNTDGKPQQSTELPPVPSLHSPVVSPSVWIPVVVVVNGSILALFLWFIICRRQLRHAHTAADAEAEISPGVQQAGRTEDREGPLDSCPHLNGGPKGLLKQEVPDWRDAFECDAGGGDGGSVHMCNGRKEHGIPLPATELGDAALVTAKTAQYTD</sequence>
<keyword evidence="4" id="KW-1185">Reference proteome</keyword>
<keyword evidence="2" id="KW-1133">Transmembrane helix</keyword>
<accession>A0A9Q1D0G7</accession>
<evidence type="ECO:0000256" key="2">
    <source>
        <dbReference type="SAM" id="Phobius"/>
    </source>
</evidence>
<keyword evidence="2" id="KW-0812">Transmembrane</keyword>
<organism evidence="3 4">
    <name type="scientific">Conger conger</name>
    <name type="common">Conger eel</name>
    <name type="synonym">Muraena conger</name>
    <dbReference type="NCBI Taxonomy" id="82655"/>
    <lineage>
        <taxon>Eukaryota</taxon>
        <taxon>Metazoa</taxon>
        <taxon>Chordata</taxon>
        <taxon>Craniata</taxon>
        <taxon>Vertebrata</taxon>
        <taxon>Euteleostomi</taxon>
        <taxon>Actinopterygii</taxon>
        <taxon>Neopterygii</taxon>
        <taxon>Teleostei</taxon>
        <taxon>Anguilliformes</taxon>
        <taxon>Congridae</taxon>
        <taxon>Conger</taxon>
    </lineage>
</organism>
<evidence type="ECO:0000313" key="3">
    <source>
        <dbReference type="EMBL" id="KAJ8254353.1"/>
    </source>
</evidence>